<keyword evidence="7 12" id="KW-0067">ATP-binding</keyword>
<keyword evidence="3" id="KW-0997">Cell inner membrane</keyword>
<dbReference type="InterPro" id="IPR003593">
    <property type="entry name" value="AAA+_ATPase"/>
</dbReference>
<comment type="caution">
    <text evidence="12">The sequence shown here is derived from an EMBL/GenBank/DDBJ whole genome shotgun (WGS) entry which is preliminary data.</text>
</comment>
<evidence type="ECO:0000256" key="5">
    <source>
        <dbReference type="ARBA" id="ARBA00022737"/>
    </source>
</evidence>
<dbReference type="CDD" id="cd03216">
    <property type="entry name" value="ABC_Carb_Monos_I"/>
    <property type="match status" value="1"/>
</dbReference>
<proteinExistence type="predicted"/>
<dbReference type="Gene3D" id="3.40.50.300">
    <property type="entry name" value="P-loop containing nucleotide triphosphate hydrolases"/>
    <property type="match status" value="2"/>
</dbReference>
<keyword evidence="9" id="KW-0472">Membrane</keyword>
<protein>
    <submittedName>
        <fullName evidence="12">D-xylose transport ATP-binding protein XylG</fullName>
    </submittedName>
</protein>
<dbReference type="PANTHER" id="PTHR43790">
    <property type="entry name" value="CARBOHYDRATE TRANSPORT ATP-BINDING PROTEIN MG119-RELATED"/>
    <property type="match status" value="1"/>
</dbReference>
<reference evidence="11 14" key="2">
    <citation type="submission" date="2017-03" db="EMBL/GenBank/DDBJ databases">
        <title>Genome analysis of strain PAMC 26577.</title>
        <authorList>
            <person name="Oh H.-M."/>
            <person name="Yang J.-A."/>
        </authorList>
    </citation>
    <scope>NUCLEOTIDE SEQUENCE [LARGE SCALE GENOMIC DNA]</scope>
    <source>
        <strain evidence="11 14">PAMC 26577</strain>
    </source>
</reference>
<dbReference type="Proteomes" id="UP000195221">
    <property type="component" value="Unassembled WGS sequence"/>
</dbReference>
<accession>A0A242NAG5</accession>
<name>A0A242NAG5_CABSO</name>
<feature type="domain" description="ABC transporter" evidence="10">
    <location>
        <begin position="11"/>
        <end position="247"/>
    </location>
</feature>
<keyword evidence="5" id="KW-0677">Repeat</keyword>
<organism evidence="12 13">
    <name type="scientific">Caballeronia sordidicola</name>
    <name type="common">Burkholderia sordidicola</name>
    <dbReference type="NCBI Taxonomy" id="196367"/>
    <lineage>
        <taxon>Bacteria</taxon>
        <taxon>Pseudomonadati</taxon>
        <taxon>Pseudomonadota</taxon>
        <taxon>Betaproteobacteria</taxon>
        <taxon>Burkholderiales</taxon>
        <taxon>Burkholderiaceae</taxon>
        <taxon>Caballeronia</taxon>
    </lineage>
</organism>
<dbReference type="AlphaFoldDB" id="A0A242NAG5"/>
<dbReference type="EMBL" id="NBTY01000006">
    <property type="protein sequence ID" value="OTP80448.1"/>
    <property type="molecule type" value="Genomic_DNA"/>
</dbReference>
<keyword evidence="8" id="KW-1278">Translocase</keyword>
<dbReference type="InterPro" id="IPR050107">
    <property type="entry name" value="ABC_carbohydrate_import_ATPase"/>
</dbReference>
<dbReference type="Pfam" id="PF00005">
    <property type="entry name" value="ABC_tran"/>
    <property type="match status" value="2"/>
</dbReference>
<gene>
    <name evidence="12" type="ORF">PAMC26510_02285</name>
    <name evidence="11" type="ORF">PAMC26577_07200</name>
</gene>
<evidence type="ECO:0000313" key="13">
    <source>
        <dbReference type="Proteomes" id="UP000194546"/>
    </source>
</evidence>
<keyword evidence="6" id="KW-0547">Nucleotide-binding</keyword>
<evidence type="ECO:0000256" key="9">
    <source>
        <dbReference type="ARBA" id="ARBA00023136"/>
    </source>
</evidence>
<dbReference type="InterPro" id="IPR003439">
    <property type="entry name" value="ABC_transporter-like_ATP-bd"/>
</dbReference>
<dbReference type="CDD" id="cd03215">
    <property type="entry name" value="ABC_Carb_Monos_II"/>
    <property type="match status" value="1"/>
</dbReference>
<evidence type="ECO:0000259" key="10">
    <source>
        <dbReference type="PROSITE" id="PS50893"/>
    </source>
</evidence>
<evidence type="ECO:0000256" key="2">
    <source>
        <dbReference type="ARBA" id="ARBA00022475"/>
    </source>
</evidence>
<dbReference type="Proteomes" id="UP000194546">
    <property type="component" value="Unassembled WGS sequence"/>
</dbReference>
<dbReference type="RefSeq" id="WP_062001602.1">
    <property type="nucleotide sequence ID" value="NZ_MSRG01000012.1"/>
</dbReference>
<evidence type="ECO:0000256" key="6">
    <source>
        <dbReference type="ARBA" id="ARBA00022741"/>
    </source>
</evidence>
<dbReference type="EMBL" id="NBTZ01000027">
    <property type="protein sequence ID" value="OTP77900.1"/>
    <property type="molecule type" value="Genomic_DNA"/>
</dbReference>
<dbReference type="SMART" id="SM00382">
    <property type="entry name" value="AAA"/>
    <property type="match status" value="2"/>
</dbReference>
<evidence type="ECO:0000256" key="1">
    <source>
        <dbReference type="ARBA" id="ARBA00022448"/>
    </source>
</evidence>
<dbReference type="PANTHER" id="PTHR43790:SF3">
    <property type="entry name" value="D-ALLOSE IMPORT ATP-BINDING PROTEIN ALSA-RELATED"/>
    <property type="match status" value="1"/>
</dbReference>
<evidence type="ECO:0000313" key="14">
    <source>
        <dbReference type="Proteomes" id="UP000195221"/>
    </source>
</evidence>
<dbReference type="InterPro" id="IPR027417">
    <property type="entry name" value="P-loop_NTPase"/>
</dbReference>
<evidence type="ECO:0000313" key="12">
    <source>
        <dbReference type="EMBL" id="OTP80448.1"/>
    </source>
</evidence>
<evidence type="ECO:0000256" key="7">
    <source>
        <dbReference type="ARBA" id="ARBA00022840"/>
    </source>
</evidence>
<dbReference type="PROSITE" id="PS00211">
    <property type="entry name" value="ABC_TRANSPORTER_1"/>
    <property type="match status" value="1"/>
</dbReference>
<sequence>MADTSSTEYILRTRDIVKRYKAVVALDHVSVNIRRGTIHGLLGENGAGKSTLVGLISGLISPTEGSIEFAGEEVQGFDVKQMEARGVFLVTQEPMIVESMSVADNLMLGHWPVKRGFTKTVDQRALMANAVKALEGTGLDPRMSARELSAVAKRKLNILRALYSGGKLLILDEPTAALTLADRDHLFGFMQSLKAQGVSFVFISHYNEEILSICDGVTVLRNGRLAGEMDNLDGIDSDALSELVIGRDVPLFHRAHGEGDDERHIQGEAAWQVSGLQARNINIESFSIKPGEIVGFAGLPGSGAKEFGLALFGLNRASRGRIRHGNREMDFPDHPQAAFANGIAYLSDDRHRDGLVGLQSIAQNITMSSLAKVSKAGVIDAPAERSVVKRYFEHLRVKAATPKVLLGTLSGGNQQKVCLGRVLATEPKLLILDEPTRGIDVGVKEEVHRIIDALTREGLSVIVITSDLDEMVRMVDRVCVFVDGEVSQEYTGADIDKDSILQSAFGAASSALTH</sequence>
<evidence type="ECO:0000313" key="11">
    <source>
        <dbReference type="EMBL" id="OTP77900.1"/>
    </source>
</evidence>
<dbReference type="PROSITE" id="PS50893">
    <property type="entry name" value="ABC_TRANSPORTER_2"/>
    <property type="match status" value="2"/>
</dbReference>
<feature type="domain" description="ABC transporter" evidence="10">
    <location>
        <begin position="265"/>
        <end position="508"/>
    </location>
</feature>
<dbReference type="GO" id="GO:0005524">
    <property type="term" value="F:ATP binding"/>
    <property type="evidence" value="ECO:0007669"/>
    <property type="project" value="UniProtKB-KW"/>
</dbReference>
<dbReference type="InterPro" id="IPR017871">
    <property type="entry name" value="ABC_transporter-like_CS"/>
</dbReference>
<evidence type="ECO:0000256" key="3">
    <source>
        <dbReference type="ARBA" id="ARBA00022519"/>
    </source>
</evidence>
<evidence type="ECO:0000256" key="4">
    <source>
        <dbReference type="ARBA" id="ARBA00022597"/>
    </source>
</evidence>
<evidence type="ECO:0000256" key="8">
    <source>
        <dbReference type="ARBA" id="ARBA00022967"/>
    </source>
</evidence>
<reference evidence="12 13" key="1">
    <citation type="submission" date="2017-03" db="EMBL/GenBank/DDBJ databases">
        <title>Genome analysis of strain PAMC 26510.</title>
        <authorList>
            <person name="Oh H.-M."/>
            <person name="Yang J.-A."/>
        </authorList>
    </citation>
    <scope>NUCLEOTIDE SEQUENCE [LARGE SCALE GENOMIC DNA]</scope>
    <source>
        <strain evidence="12 13">PAMC 26510</strain>
    </source>
</reference>
<dbReference type="SUPFAM" id="SSF52540">
    <property type="entry name" value="P-loop containing nucleoside triphosphate hydrolases"/>
    <property type="match status" value="2"/>
</dbReference>
<keyword evidence="2" id="KW-1003">Cell membrane</keyword>
<keyword evidence="4" id="KW-0762">Sugar transport</keyword>
<dbReference type="GO" id="GO:0016887">
    <property type="term" value="F:ATP hydrolysis activity"/>
    <property type="evidence" value="ECO:0007669"/>
    <property type="project" value="InterPro"/>
</dbReference>
<keyword evidence="1" id="KW-0813">Transport</keyword>